<keyword evidence="6" id="KW-0106">Calcium</keyword>
<evidence type="ECO:0000313" key="11">
    <source>
        <dbReference type="Proteomes" id="UP000249522"/>
    </source>
</evidence>
<evidence type="ECO:0000256" key="8">
    <source>
        <dbReference type="ARBA" id="ARBA00038263"/>
    </source>
</evidence>
<dbReference type="InterPro" id="IPR006626">
    <property type="entry name" value="PbH1"/>
</dbReference>
<evidence type="ECO:0000256" key="2">
    <source>
        <dbReference type="ARBA" id="ARBA00004613"/>
    </source>
</evidence>
<dbReference type="InterPro" id="IPR011050">
    <property type="entry name" value="Pectin_lyase_fold/virulence"/>
</dbReference>
<dbReference type="SMART" id="SM00710">
    <property type="entry name" value="PbH1"/>
    <property type="match status" value="6"/>
</dbReference>
<keyword evidence="4" id="KW-0479">Metal-binding</keyword>
<name>A0A2W1LB84_9BACL</name>
<accession>A0A2W1LB84</accession>
<feature type="domain" description="Right handed beta helix" evidence="9">
    <location>
        <begin position="72"/>
        <end position="238"/>
    </location>
</feature>
<dbReference type="EMBL" id="QKRB01000042">
    <property type="protein sequence ID" value="PZD96163.1"/>
    <property type="molecule type" value="Genomic_DNA"/>
</dbReference>
<dbReference type="SUPFAM" id="SSF51126">
    <property type="entry name" value="Pectin lyase-like"/>
    <property type="match status" value="1"/>
</dbReference>
<dbReference type="InterPro" id="IPR039448">
    <property type="entry name" value="Beta_helix"/>
</dbReference>
<evidence type="ECO:0000256" key="7">
    <source>
        <dbReference type="ARBA" id="ARBA00023239"/>
    </source>
</evidence>
<evidence type="ECO:0000256" key="1">
    <source>
        <dbReference type="ARBA" id="ARBA00001913"/>
    </source>
</evidence>
<comment type="similarity">
    <text evidence="8">Belongs to the polysaccharide lyase 9 family.</text>
</comment>
<evidence type="ECO:0000256" key="4">
    <source>
        <dbReference type="ARBA" id="ARBA00022723"/>
    </source>
</evidence>
<dbReference type="AlphaFoldDB" id="A0A2W1LB84"/>
<comment type="subcellular location">
    <subcellularLocation>
        <location evidence="2">Secreted</location>
    </subcellularLocation>
</comment>
<keyword evidence="5" id="KW-0732">Signal</keyword>
<dbReference type="InterPro" id="IPR052052">
    <property type="entry name" value="Polysaccharide_Lyase_9"/>
</dbReference>
<sequence length="409" mass="44233">MSKRKRKAQMNVVTAILLLVLGITVVPNETYGNPTLYYVALNGNDSNNGTSLETPFATINKAVSVVKAGDTIFVRGGTYKLTKTINPTVSGTAAARITLRNYGSEKVIIDGSIVNEGKAGSKVIRMDNIAYWTISKIDVTRSPGMGIGILNYANNIRFEDLNIYNNGGTGLSIENFSYDNYINGVNSYFNYDEPTGGEHADGFAVKAGSVRNTFNRCKAWNNSDDGWDFWGGGQSQITKSEAFRNGLDAFGNPYPNGDGNGFKLGGHSAGGWSGNNTIRTSVAYDNLANGFDWNNASLKNMVYNSTAYNNNRGNFSYAYNFRFGNDDIIRNSISAGTGGVRLADTVDHSHNNWNLGLPDPVFASTTPGTKNFLYLTANSPYIDAGTTVGLSFTGKAPDLGAFEYGAEWR</sequence>
<proteinExistence type="inferred from homology"/>
<dbReference type="Pfam" id="PF13229">
    <property type="entry name" value="Beta_helix"/>
    <property type="match status" value="1"/>
</dbReference>
<dbReference type="GO" id="GO:0046872">
    <property type="term" value="F:metal ion binding"/>
    <property type="evidence" value="ECO:0007669"/>
    <property type="project" value="UniProtKB-KW"/>
</dbReference>
<dbReference type="Gene3D" id="2.160.20.10">
    <property type="entry name" value="Single-stranded right-handed beta-helix, Pectin lyase-like"/>
    <property type="match status" value="1"/>
</dbReference>
<evidence type="ECO:0000259" key="9">
    <source>
        <dbReference type="Pfam" id="PF13229"/>
    </source>
</evidence>
<reference evidence="10 11" key="1">
    <citation type="submission" date="2018-06" db="EMBL/GenBank/DDBJ databases">
        <title>Paenibacillus imtechensis sp. nov.</title>
        <authorList>
            <person name="Pinnaka A.K."/>
            <person name="Singh H."/>
            <person name="Kaur M."/>
        </authorList>
    </citation>
    <scope>NUCLEOTIDE SEQUENCE [LARGE SCALE GENOMIC DNA]</scope>
    <source>
        <strain evidence="10 11">SMB1</strain>
    </source>
</reference>
<dbReference type="GO" id="GO:0016837">
    <property type="term" value="F:carbon-oxygen lyase activity, acting on polysaccharides"/>
    <property type="evidence" value="ECO:0007669"/>
    <property type="project" value="TreeGrafter"/>
</dbReference>
<evidence type="ECO:0000313" key="10">
    <source>
        <dbReference type="EMBL" id="PZD96163.1"/>
    </source>
</evidence>
<dbReference type="RefSeq" id="WP_111146451.1">
    <property type="nucleotide sequence ID" value="NZ_QKRB01000042.1"/>
</dbReference>
<dbReference type="PANTHER" id="PTHR40088">
    <property type="entry name" value="PECTATE LYASE (EUROFUNG)"/>
    <property type="match status" value="1"/>
</dbReference>
<dbReference type="PANTHER" id="PTHR40088:SF1">
    <property type="entry name" value="PECTATE LYASE PEL9"/>
    <property type="match status" value="1"/>
</dbReference>
<dbReference type="Proteomes" id="UP000249522">
    <property type="component" value="Unassembled WGS sequence"/>
</dbReference>
<organism evidence="10 11">
    <name type="scientific">Paenibacillus sambharensis</name>
    <dbReference type="NCBI Taxonomy" id="1803190"/>
    <lineage>
        <taxon>Bacteria</taxon>
        <taxon>Bacillati</taxon>
        <taxon>Bacillota</taxon>
        <taxon>Bacilli</taxon>
        <taxon>Bacillales</taxon>
        <taxon>Paenibacillaceae</taxon>
        <taxon>Paenibacillus</taxon>
    </lineage>
</organism>
<evidence type="ECO:0000256" key="5">
    <source>
        <dbReference type="ARBA" id="ARBA00022729"/>
    </source>
</evidence>
<keyword evidence="7" id="KW-0456">Lyase</keyword>
<evidence type="ECO:0000256" key="3">
    <source>
        <dbReference type="ARBA" id="ARBA00022525"/>
    </source>
</evidence>
<dbReference type="InterPro" id="IPR012334">
    <property type="entry name" value="Pectin_lyas_fold"/>
</dbReference>
<keyword evidence="3" id="KW-0964">Secreted</keyword>
<dbReference type="OrthoDB" id="8660908at2"/>
<keyword evidence="11" id="KW-1185">Reference proteome</keyword>
<dbReference type="GO" id="GO:0005576">
    <property type="term" value="C:extracellular region"/>
    <property type="evidence" value="ECO:0007669"/>
    <property type="project" value="UniProtKB-SubCell"/>
</dbReference>
<comment type="caution">
    <text evidence="10">The sequence shown here is derived from an EMBL/GenBank/DDBJ whole genome shotgun (WGS) entry which is preliminary data.</text>
</comment>
<gene>
    <name evidence="10" type="ORF">DNH61_09665</name>
</gene>
<protein>
    <recommendedName>
        <fullName evidence="9">Right handed beta helix domain-containing protein</fullName>
    </recommendedName>
</protein>
<comment type="cofactor">
    <cofactor evidence="1">
        <name>Ca(2+)</name>
        <dbReference type="ChEBI" id="CHEBI:29108"/>
    </cofactor>
</comment>
<evidence type="ECO:0000256" key="6">
    <source>
        <dbReference type="ARBA" id="ARBA00022837"/>
    </source>
</evidence>